<dbReference type="STRING" id="1176355.A0A4Q9LGB2"/>
<sequence>MFLCPKIFSNSNLKPSKLLEHFRSLHGGKGTHSTDNMKSKKARIDSGDTIPKLCELDIRKPLIVAFYQVAYCV</sequence>
<keyword evidence="2" id="KW-1185">Reference proteome</keyword>
<dbReference type="Proteomes" id="UP000292282">
    <property type="component" value="Unassembled WGS sequence"/>
</dbReference>
<name>A0A4Q9LGB2_9MICR</name>
<organism evidence="1 2">
    <name type="scientific">Hamiltosporidium tvaerminnensis</name>
    <dbReference type="NCBI Taxonomy" id="1176355"/>
    <lineage>
        <taxon>Eukaryota</taxon>
        <taxon>Fungi</taxon>
        <taxon>Fungi incertae sedis</taxon>
        <taxon>Microsporidia</taxon>
        <taxon>Dubosqiidae</taxon>
        <taxon>Hamiltosporidium</taxon>
    </lineage>
</organism>
<proteinExistence type="predicted"/>
<comment type="caution">
    <text evidence="1">The sequence shown here is derived from an EMBL/GenBank/DDBJ whole genome shotgun (WGS) entry which is preliminary data.</text>
</comment>
<evidence type="ECO:0000313" key="2">
    <source>
        <dbReference type="Proteomes" id="UP000292282"/>
    </source>
</evidence>
<evidence type="ECO:0000313" key="1">
    <source>
        <dbReference type="EMBL" id="TBU07129.1"/>
    </source>
</evidence>
<dbReference type="OrthoDB" id="6144063at2759"/>
<gene>
    <name evidence="1" type="ORF">CWI38_2448p0010</name>
</gene>
<accession>A0A4Q9LGB2</accession>
<dbReference type="VEuPathDB" id="MicrosporidiaDB:CWI38_2448p0010"/>
<reference evidence="1 2" key="1">
    <citation type="submission" date="2017-12" db="EMBL/GenBank/DDBJ databases">
        <authorList>
            <person name="Pombert J.-F."/>
            <person name="Haag K.L."/>
            <person name="Ebert D."/>
        </authorList>
    </citation>
    <scope>NUCLEOTIDE SEQUENCE [LARGE SCALE GENOMIC DNA]</scope>
    <source>
        <strain evidence="1">IL-G-3</strain>
    </source>
</reference>
<dbReference type="EMBL" id="PITK01002448">
    <property type="protein sequence ID" value="TBU07129.1"/>
    <property type="molecule type" value="Genomic_DNA"/>
</dbReference>
<protein>
    <submittedName>
        <fullName evidence="1">Uncharacterized protein</fullName>
    </submittedName>
</protein>
<dbReference type="AlphaFoldDB" id="A0A4Q9LGB2"/>